<dbReference type="PROSITE" id="PS00060">
    <property type="entry name" value="ADH_IRON_2"/>
    <property type="match status" value="1"/>
</dbReference>
<sequence length="382" mass="42539">MDNFIFQNPVKLIMGKGMIERLSKEIPHESRILITFGGGSVKRNGVYTQVKNALKDYKCVEFWGIEPNPKVETLREAVKLGKENDVNFVLAVGGGSVIDGSKLISAALLTDTDPWNLVLAGKRVRETVPLGTVLTLPATGSEMNNGAVISSKVTEEKFGFYSNFPKFSILDPEVTFTLPTYQVACGLSDTFVHVMEQYLTTTRQSRIMDRWAEGILQTLIEIAPQIKANQKDYNLMADFMLSATMALNGFISMGVSQDWATHMIGHEITALTGLTHGHTLAIILPATLRVLKDQKADKLVQYGERVWGIKKGSIDERIEQAIVNTEEFFRSLGLTTRLSEEKISEDVIEEVKKRFDARHVAYGENENVTGEIAFNILKTAFK</sequence>
<dbReference type="eggNOG" id="COG1979">
    <property type="taxonomic scope" value="Bacteria"/>
</dbReference>
<name>F3ZUJ2_9BACE</name>
<comment type="similarity">
    <text evidence="1">Belongs to the iron-containing alcohol dehydrogenase family.</text>
</comment>
<dbReference type="FunFam" id="3.40.50.1970:FF:000003">
    <property type="entry name" value="Alcohol dehydrogenase, iron-containing"/>
    <property type="match status" value="1"/>
</dbReference>
<gene>
    <name evidence="5" type="ORF">Bcop_0950</name>
</gene>
<dbReference type="GO" id="GO:1990362">
    <property type="term" value="F:butanol dehydrogenase (NAD+) activity"/>
    <property type="evidence" value="ECO:0007669"/>
    <property type="project" value="InterPro"/>
</dbReference>
<feature type="domain" description="Alcohol dehydrogenase iron-type/glycerol dehydrogenase GldA" evidence="3">
    <location>
        <begin position="9"/>
        <end position="172"/>
    </location>
</feature>
<dbReference type="STRING" id="679937.Bcop_0950"/>
<dbReference type="PROSITE" id="PS00913">
    <property type="entry name" value="ADH_IRON_1"/>
    <property type="match status" value="1"/>
</dbReference>
<dbReference type="Gene3D" id="1.20.1090.10">
    <property type="entry name" value="Dehydroquinate synthase-like - alpha domain"/>
    <property type="match status" value="1"/>
</dbReference>
<organism evidence="5 6">
    <name type="scientific">Bacteroides coprosuis DSM 18011</name>
    <dbReference type="NCBI Taxonomy" id="679937"/>
    <lineage>
        <taxon>Bacteria</taxon>
        <taxon>Pseudomonadati</taxon>
        <taxon>Bacteroidota</taxon>
        <taxon>Bacteroidia</taxon>
        <taxon>Bacteroidales</taxon>
        <taxon>Bacteroidaceae</taxon>
        <taxon>Bacteroides</taxon>
    </lineage>
</organism>
<evidence type="ECO:0000256" key="2">
    <source>
        <dbReference type="ARBA" id="ARBA00023002"/>
    </source>
</evidence>
<evidence type="ECO:0000256" key="1">
    <source>
        <dbReference type="ARBA" id="ARBA00007358"/>
    </source>
</evidence>
<evidence type="ECO:0000259" key="3">
    <source>
        <dbReference type="Pfam" id="PF00465"/>
    </source>
</evidence>
<evidence type="ECO:0000313" key="5">
    <source>
        <dbReference type="EMBL" id="EGJ71157.1"/>
    </source>
</evidence>
<keyword evidence="6" id="KW-1185">Reference proteome</keyword>
<dbReference type="Proteomes" id="UP000018439">
    <property type="component" value="Chromosome"/>
</dbReference>
<dbReference type="GO" id="GO:0008106">
    <property type="term" value="F:alcohol dehydrogenase (NADP+) activity"/>
    <property type="evidence" value="ECO:0007669"/>
    <property type="project" value="UniProtKB-EC"/>
</dbReference>
<dbReference type="InterPro" id="IPR018211">
    <property type="entry name" value="ADH_Fe_CS"/>
</dbReference>
<accession>F3ZUJ2</accession>
<feature type="domain" description="Fe-containing alcohol dehydrogenase-like C-terminal" evidence="4">
    <location>
        <begin position="189"/>
        <end position="380"/>
    </location>
</feature>
<proteinExistence type="inferred from homology"/>
<evidence type="ECO:0000259" key="4">
    <source>
        <dbReference type="Pfam" id="PF25137"/>
    </source>
</evidence>
<keyword evidence="2 5" id="KW-0560">Oxidoreductase</keyword>
<dbReference type="PANTHER" id="PTHR43633:SF1">
    <property type="entry name" value="ALCOHOL DEHYDROGENASE YQHD"/>
    <property type="match status" value="1"/>
</dbReference>
<dbReference type="Pfam" id="PF25137">
    <property type="entry name" value="ADH_Fe_C"/>
    <property type="match status" value="1"/>
</dbReference>
<evidence type="ECO:0000313" key="6">
    <source>
        <dbReference type="Proteomes" id="UP000018439"/>
    </source>
</evidence>
<dbReference type="SUPFAM" id="SSF56796">
    <property type="entry name" value="Dehydroquinate synthase-like"/>
    <property type="match status" value="1"/>
</dbReference>
<dbReference type="HOGENOM" id="CLU_007207_0_4_10"/>
<dbReference type="Pfam" id="PF00465">
    <property type="entry name" value="Fe-ADH"/>
    <property type="match status" value="1"/>
</dbReference>
<dbReference type="OrthoDB" id="9801156at2"/>
<dbReference type="GO" id="GO:1990002">
    <property type="term" value="F:methylglyoxal reductase (NADPH) (acetol producing) activity"/>
    <property type="evidence" value="ECO:0007669"/>
    <property type="project" value="TreeGrafter"/>
</dbReference>
<dbReference type="PANTHER" id="PTHR43633">
    <property type="entry name" value="ALCOHOL DEHYDROGENASE YQHD"/>
    <property type="match status" value="1"/>
</dbReference>
<dbReference type="EMBL" id="CM001167">
    <property type="protein sequence ID" value="EGJ71157.1"/>
    <property type="molecule type" value="Genomic_DNA"/>
</dbReference>
<dbReference type="InterPro" id="IPR044731">
    <property type="entry name" value="BDH-like"/>
</dbReference>
<protein>
    <submittedName>
        <fullName evidence="5">Alcohol dehydrogenase (NADP(+))</fullName>
        <ecNumber evidence="5">1.1.1.2</ecNumber>
    </submittedName>
</protein>
<dbReference type="CDD" id="cd08187">
    <property type="entry name" value="BDH"/>
    <property type="match status" value="1"/>
</dbReference>
<dbReference type="GO" id="GO:0046872">
    <property type="term" value="F:metal ion binding"/>
    <property type="evidence" value="ECO:0007669"/>
    <property type="project" value="InterPro"/>
</dbReference>
<dbReference type="AlphaFoldDB" id="F3ZUJ2"/>
<dbReference type="Gene3D" id="3.40.50.1970">
    <property type="match status" value="1"/>
</dbReference>
<dbReference type="GO" id="GO:0005829">
    <property type="term" value="C:cytosol"/>
    <property type="evidence" value="ECO:0007669"/>
    <property type="project" value="TreeGrafter"/>
</dbReference>
<dbReference type="InterPro" id="IPR056798">
    <property type="entry name" value="ADH_Fe_C"/>
</dbReference>
<reference evidence="5 6" key="1">
    <citation type="journal article" date="2011" name="Stand. Genomic Sci.">
        <title>Non-contiguous finished genome sequence of Bacteroides coprosuis type strain (PC139).</title>
        <authorList>
            <person name="Land M."/>
            <person name="Held B."/>
            <person name="Gronow S."/>
            <person name="Abt B."/>
            <person name="Lucas S."/>
            <person name="Del Rio T.G."/>
            <person name="Nolan M."/>
            <person name="Tice H."/>
            <person name="Cheng J.F."/>
            <person name="Pitluck S."/>
            <person name="Liolios K."/>
            <person name="Pagani I."/>
            <person name="Ivanova N."/>
            <person name="Mavromatis K."/>
            <person name="Mikhailova N."/>
            <person name="Pati A."/>
            <person name="Tapia R."/>
            <person name="Han C."/>
            <person name="Goodwin L."/>
            <person name="Chen A."/>
            <person name="Palaniappan K."/>
            <person name="Hauser L."/>
            <person name="Brambilla E.M."/>
            <person name="Rohde M."/>
            <person name="Goker M."/>
            <person name="Detter J.C."/>
            <person name="Woyke T."/>
            <person name="Bristow J."/>
            <person name="Eisen J.A."/>
            <person name="Markowitz V."/>
            <person name="Hugenholtz P."/>
            <person name="Kyrpides N.C."/>
            <person name="Klenk H.P."/>
            <person name="Lapidus A."/>
        </authorList>
    </citation>
    <scope>NUCLEOTIDE SEQUENCE [LARGE SCALE GENOMIC DNA]</scope>
    <source>
        <strain evidence="5 6">DSM 18011</strain>
    </source>
</reference>
<dbReference type="InterPro" id="IPR001670">
    <property type="entry name" value="ADH_Fe/GldA"/>
</dbReference>
<dbReference type="EC" id="1.1.1.2" evidence="5"/>